<evidence type="ECO:0000256" key="15">
    <source>
        <dbReference type="SAM" id="Phobius"/>
    </source>
</evidence>
<dbReference type="AlphaFoldDB" id="A0A6S6SHC4"/>
<dbReference type="Pfam" id="PF09397">
    <property type="entry name" value="FtsK_gamma"/>
    <property type="match status" value="1"/>
</dbReference>
<comment type="subunit">
    <text evidence="13">Homohexamer. Forms a ring that surrounds DNA.</text>
</comment>
<dbReference type="InterPro" id="IPR027417">
    <property type="entry name" value="P-loop_NTPase"/>
</dbReference>
<dbReference type="SMART" id="SM00382">
    <property type="entry name" value="AAA"/>
    <property type="match status" value="1"/>
</dbReference>
<keyword evidence="6 14" id="KW-0547">Nucleotide-binding</keyword>
<comment type="subcellular location">
    <subcellularLocation>
        <location evidence="1">Cell membrane</location>
        <topology evidence="1">Multi-pass membrane protein</topology>
    </subcellularLocation>
</comment>
<dbReference type="InterPro" id="IPR036388">
    <property type="entry name" value="WH-like_DNA-bd_sf"/>
</dbReference>
<dbReference type="GO" id="GO:0007059">
    <property type="term" value="P:chromosome segregation"/>
    <property type="evidence" value="ECO:0007669"/>
    <property type="project" value="UniProtKB-KW"/>
</dbReference>
<evidence type="ECO:0000256" key="12">
    <source>
        <dbReference type="ARBA" id="ARBA00023306"/>
    </source>
</evidence>
<dbReference type="Pfam" id="PF13491">
    <property type="entry name" value="FtsK_4TM"/>
    <property type="match status" value="1"/>
</dbReference>
<evidence type="ECO:0000256" key="10">
    <source>
        <dbReference type="ARBA" id="ARBA00023125"/>
    </source>
</evidence>
<reference evidence="17" key="1">
    <citation type="submission" date="2020-01" db="EMBL/GenBank/DDBJ databases">
        <authorList>
            <person name="Meier V. D."/>
            <person name="Meier V D."/>
        </authorList>
    </citation>
    <scope>NUCLEOTIDE SEQUENCE</scope>
    <source>
        <strain evidence="17">HLG_WM_MAG_06</strain>
    </source>
</reference>
<dbReference type="InterPro" id="IPR002543">
    <property type="entry name" value="FtsK_dom"/>
</dbReference>
<dbReference type="GO" id="GO:0005524">
    <property type="term" value="F:ATP binding"/>
    <property type="evidence" value="ECO:0007669"/>
    <property type="project" value="UniProtKB-UniRule"/>
</dbReference>
<protein>
    <submittedName>
        <fullName evidence="17">Cell division protein FtsK</fullName>
    </submittedName>
</protein>
<evidence type="ECO:0000256" key="9">
    <source>
        <dbReference type="ARBA" id="ARBA00022989"/>
    </source>
</evidence>
<evidence type="ECO:0000256" key="6">
    <source>
        <dbReference type="ARBA" id="ARBA00022741"/>
    </source>
</evidence>
<comment type="similarity">
    <text evidence="2">Belongs to the FtsK/SpoIIIE/SftA family.</text>
</comment>
<keyword evidence="10" id="KW-0238">DNA-binding</keyword>
<keyword evidence="8 14" id="KW-0067">ATP-binding</keyword>
<dbReference type="SUPFAM" id="SSF52540">
    <property type="entry name" value="P-loop containing nucleoside triphosphate hydrolases"/>
    <property type="match status" value="1"/>
</dbReference>
<evidence type="ECO:0000256" key="8">
    <source>
        <dbReference type="ARBA" id="ARBA00022840"/>
    </source>
</evidence>
<dbReference type="CDD" id="cd01127">
    <property type="entry name" value="TrwB_TraG_TraD_VirD4"/>
    <property type="match status" value="1"/>
</dbReference>
<proteinExistence type="inferred from homology"/>
<evidence type="ECO:0000256" key="2">
    <source>
        <dbReference type="ARBA" id="ARBA00006474"/>
    </source>
</evidence>
<feature type="transmembrane region" description="Helical" evidence="15">
    <location>
        <begin position="42"/>
        <end position="61"/>
    </location>
</feature>
<evidence type="ECO:0000256" key="13">
    <source>
        <dbReference type="ARBA" id="ARBA00025923"/>
    </source>
</evidence>
<dbReference type="InterPro" id="IPR025199">
    <property type="entry name" value="FtsK_4TM"/>
</dbReference>
<feature type="transmembrane region" description="Helical" evidence="15">
    <location>
        <begin position="114"/>
        <end position="132"/>
    </location>
</feature>
<dbReference type="PANTHER" id="PTHR22683:SF41">
    <property type="entry name" value="DNA TRANSLOCASE FTSK"/>
    <property type="match status" value="1"/>
</dbReference>
<dbReference type="Gene3D" id="3.40.50.300">
    <property type="entry name" value="P-loop containing nucleotide triphosphate hydrolases"/>
    <property type="match status" value="1"/>
</dbReference>
<dbReference type="InterPro" id="IPR003593">
    <property type="entry name" value="AAA+_ATPase"/>
</dbReference>
<dbReference type="InterPro" id="IPR018541">
    <property type="entry name" value="Ftsk_gamma"/>
</dbReference>
<evidence type="ECO:0000256" key="14">
    <source>
        <dbReference type="PROSITE-ProRule" id="PRU00289"/>
    </source>
</evidence>
<keyword evidence="9 15" id="KW-1133">Transmembrane helix</keyword>
<dbReference type="InterPro" id="IPR050206">
    <property type="entry name" value="FtsK/SpoIIIE/SftA"/>
</dbReference>
<gene>
    <name evidence="17" type="ORF">HELGO_WM3922</name>
</gene>
<evidence type="ECO:0000256" key="5">
    <source>
        <dbReference type="ARBA" id="ARBA00022692"/>
    </source>
</evidence>
<dbReference type="InterPro" id="IPR041027">
    <property type="entry name" value="FtsK_alpha"/>
</dbReference>
<name>A0A6S6SHC4_9BACT</name>
<dbReference type="GO" id="GO:0005886">
    <property type="term" value="C:plasma membrane"/>
    <property type="evidence" value="ECO:0007669"/>
    <property type="project" value="UniProtKB-SubCell"/>
</dbReference>
<evidence type="ECO:0000259" key="16">
    <source>
        <dbReference type="PROSITE" id="PS50901"/>
    </source>
</evidence>
<keyword evidence="5 15" id="KW-0812">Transmembrane</keyword>
<accession>A0A6S6SHC4</accession>
<evidence type="ECO:0000256" key="4">
    <source>
        <dbReference type="ARBA" id="ARBA00022618"/>
    </source>
</evidence>
<keyword evidence="12" id="KW-0131">Cell cycle</keyword>
<organism evidence="17">
    <name type="scientific">uncultured Sulfurovum sp</name>
    <dbReference type="NCBI Taxonomy" id="269237"/>
    <lineage>
        <taxon>Bacteria</taxon>
        <taxon>Pseudomonadati</taxon>
        <taxon>Campylobacterota</taxon>
        <taxon>Epsilonproteobacteria</taxon>
        <taxon>Campylobacterales</taxon>
        <taxon>Sulfurovaceae</taxon>
        <taxon>Sulfurovum</taxon>
        <taxon>environmental samples</taxon>
    </lineage>
</organism>
<feature type="binding site" evidence="14">
    <location>
        <begin position="479"/>
        <end position="486"/>
    </location>
    <ligand>
        <name>ATP</name>
        <dbReference type="ChEBI" id="CHEBI:30616"/>
    </ligand>
</feature>
<dbReference type="InterPro" id="IPR036390">
    <property type="entry name" value="WH_DNA-bd_sf"/>
</dbReference>
<dbReference type="EMBL" id="CACVAP010000047">
    <property type="protein sequence ID" value="CAA6805568.1"/>
    <property type="molecule type" value="Genomic_DNA"/>
</dbReference>
<feature type="transmembrane region" description="Helical" evidence="15">
    <location>
        <begin position="73"/>
        <end position="94"/>
    </location>
</feature>
<evidence type="ECO:0000256" key="3">
    <source>
        <dbReference type="ARBA" id="ARBA00022475"/>
    </source>
</evidence>
<evidence type="ECO:0000256" key="1">
    <source>
        <dbReference type="ARBA" id="ARBA00004651"/>
    </source>
</evidence>
<dbReference type="PANTHER" id="PTHR22683">
    <property type="entry name" value="SPORULATION PROTEIN RELATED"/>
    <property type="match status" value="1"/>
</dbReference>
<keyword evidence="7" id="KW-0159">Chromosome partition</keyword>
<keyword evidence="11 15" id="KW-0472">Membrane</keyword>
<evidence type="ECO:0000313" key="17">
    <source>
        <dbReference type="EMBL" id="CAA6805568.1"/>
    </source>
</evidence>
<dbReference type="GO" id="GO:0051301">
    <property type="term" value="P:cell division"/>
    <property type="evidence" value="ECO:0007669"/>
    <property type="project" value="UniProtKB-KW"/>
</dbReference>
<dbReference type="SUPFAM" id="SSF46785">
    <property type="entry name" value="Winged helix' DNA-binding domain"/>
    <property type="match status" value="1"/>
</dbReference>
<dbReference type="SMART" id="SM00843">
    <property type="entry name" value="Ftsk_gamma"/>
    <property type="match status" value="1"/>
</dbReference>
<keyword evidence="3" id="KW-1003">Cell membrane</keyword>
<feature type="domain" description="FtsK" evidence="16">
    <location>
        <begin position="462"/>
        <end position="652"/>
    </location>
</feature>
<dbReference type="Pfam" id="PF01580">
    <property type="entry name" value="FtsK_SpoIIIE"/>
    <property type="match status" value="1"/>
</dbReference>
<sequence>MHIFILIIIIIFLYGAFSTSFHTTEMVGKIGKNYGEGNINLFGYLAHVNLLILVYPLYRMYKNPRLLKDMEFYTGWLLLLISLILFQTLVVDLYNTGTIGLSLYDFLNPYIGKAGMWLLWFMTTAISLVLILNEVPDYKMYLSTLNKYRKIAMTKIMLLWDKIGLEIENPFFDKKSTDSMTTIVTGRRVRKNLSTNTPTNTVKQKTPRKLAHKKKTPKKKIKISNEELGMLEDRPLEDIRDINIKEISKGVDKVEDIEDIEKINQVEEADSQEAVEKIVEEVQEIPTEEEVLKERESTVKILEELKENRELMDQLEKGEIAEPDDFILPYLDFLEEAPETKTKINEEEIDKKVHELLDKLGQFKITGEVMDIYSGPLVTTFEFKPAANVKVSKILNLQDDLAMALCAETIRILAPIPGRDVVGIEIPNENFDTIYLRDILESELFRTSKSPLTMAMGKDIVGNPFVTDLKKLPHLLIAGTTGSGKSVGINAMILSLLYRNDPDSLKLMLIDPKMLEFSIYNDIPHLITPVITDAVKAIAALSNMVGEMERRYKMMAESRTKNIDNYNEKAKKKGIDTLPFIVVVIDELADLMMNGGKDVEYSIARLAQMARASGIHLIVATQRPSVDVVTGLIKANLPSRLSYRVGQRIDSKVILDALGADTLLGKGDALFTPPASNSLVRIHAPWNSEDEIEEIVEFLKEQRAPDYDERYLVKEESSQKVGLGVQGDLDELYEDARKIILTDQKTSISYLQRKLQIGYNRSANIIEQLQEMGVLSAPNNKGQREIIL</sequence>
<keyword evidence="4 17" id="KW-0132">Cell division</keyword>
<evidence type="ECO:0000256" key="11">
    <source>
        <dbReference type="ARBA" id="ARBA00023136"/>
    </source>
</evidence>
<dbReference type="Gene3D" id="3.30.980.40">
    <property type="match status" value="1"/>
</dbReference>
<dbReference type="Pfam" id="PF17854">
    <property type="entry name" value="FtsK_alpha"/>
    <property type="match status" value="1"/>
</dbReference>
<evidence type="ECO:0000256" key="7">
    <source>
        <dbReference type="ARBA" id="ARBA00022829"/>
    </source>
</evidence>
<dbReference type="Gene3D" id="1.10.10.10">
    <property type="entry name" value="Winged helix-like DNA-binding domain superfamily/Winged helix DNA-binding domain"/>
    <property type="match status" value="1"/>
</dbReference>
<dbReference type="GO" id="GO:0003677">
    <property type="term" value="F:DNA binding"/>
    <property type="evidence" value="ECO:0007669"/>
    <property type="project" value="UniProtKB-KW"/>
</dbReference>
<dbReference type="PROSITE" id="PS50901">
    <property type="entry name" value="FTSK"/>
    <property type="match status" value="1"/>
</dbReference>